<proteinExistence type="predicted"/>
<reference evidence="1" key="1">
    <citation type="submission" date="2018-06" db="EMBL/GenBank/DDBJ databases">
        <authorList>
            <person name="Zhirakovskaya E."/>
        </authorList>
    </citation>
    <scope>NUCLEOTIDE SEQUENCE</scope>
</reference>
<dbReference type="AlphaFoldDB" id="A0A3B1DYM0"/>
<gene>
    <name evidence="1" type="ORF">MNBD_PLANCTO02-2128</name>
</gene>
<dbReference type="EMBL" id="UOGL01000129">
    <property type="protein sequence ID" value="VAX37545.1"/>
    <property type="molecule type" value="Genomic_DNA"/>
</dbReference>
<organism evidence="1">
    <name type="scientific">hydrothermal vent metagenome</name>
    <dbReference type="NCBI Taxonomy" id="652676"/>
    <lineage>
        <taxon>unclassified sequences</taxon>
        <taxon>metagenomes</taxon>
        <taxon>ecological metagenomes</taxon>
    </lineage>
</organism>
<accession>A0A3B1DYM0</accession>
<sequence>MNAYSTLADDYYINLNLNTEMQLPSTRETILSFFERIQKQYPSMRNFYSRENGDFILEEDKDQGLYRWMSLEARRVCSGYMNPPHLEDAVEQHRLVLELIPYMLSVSPLDCEALDYMVGFDFAYRGNQDELIAQTFGAGTTIDSMMDIPGSRVINYEPNITLALNESCRRQARLVIETRTSAYQIQRGEYGDDPISVYFTVRQYGSLETDDSYEKTLTELKVQSEELIESYVIENVLQPMAQAIASR</sequence>
<name>A0A3B1DYM0_9ZZZZ</name>
<evidence type="ECO:0000313" key="1">
    <source>
        <dbReference type="EMBL" id="VAX37545.1"/>
    </source>
</evidence>
<protein>
    <recommendedName>
        <fullName evidence="2">TIGR04255 family protein</fullName>
    </recommendedName>
</protein>
<evidence type="ECO:0008006" key="2">
    <source>
        <dbReference type="Google" id="ProtNLM"/>
    </source>
</evidence>